<protein>
    <submittedName>
        <fullName evidence="2">HNH endonuclease</fullName>
    </submittedName>
</protein>
<reference evidence="2" key="1">
    <citation type="journal article" date="2014" name="Int. J. Syst. Evol. Microbiol.">
        <title>Complete genome sequence of Corynebacterium casei LMG S-19264T (=DSM 44701T), isolated from a smear-ripened cheese.</title>
        <authorList>
            <consortium name="US DOE Joint Genome Institute (JGI-PGF)"/>
            <person name="Walter F."/>
            <person name="Albersmeier A."/>
            <person name="Kalinowski J."/>
            <person name="Ruckert C."/>
        </authorList>
    </citation>
    <scope>NUCLEOTIDE SEQUENCE</scope>
    <source>
        <strain evidence="2">KCTC 23310</strain>
    </source>
</reference>
<dbReference type="Gene3D" id="1.10.30.50">
    <property type="match status" value="1"/>
</dbReference>
<reference evidence="2" key="2">
    <citation type="submission" date="2020-09" db="EMBL/GenBank/DDBJ databases">
        <authorList>
            <person name="Sun Q."/>
            <person name="Kim S."/>
        </authorList>
    </citation>
    <scope>NUCLEOTIDE SEQUENCE</scope>
    <source>
        <strain evidence="2">KCTC 23310</strain>
    </source>
</reference>
<dbReference type="InterPro" id="IPR003615">
    <property type="entry name" value="HNH_nuc"/>
</dbReference>
<dbReference type="Proteomes" id="UP000638981">
    <property type="component" value="Unassembled WGS sequence"/>
</dbReference>
<keyword evidence="2" id="KW-0378">Hydrolase</keyword>
<dbReference type="Pfam" id="PF01844">
    <property type="entry name" value="HNH"/>
    <property type="match status" value="1"/>
</dbReference>
<proteinExistence type="predicted"/>
<feature type="domain" description="HNH nuclease" evidence="1">
    <location>
        <begin position="112"/>
        <end position="162"/>
    </location>
</feature>
<keyword evidence="2" id="KW-0540">Nuclease</keyword>
<evidence type="ECO:0000259" key="1">
    <source>
        <dbReference type="SMART" id="SM00507"/>
    </source>
</evidence>
<evidence type="ECO:0000313" key="2">
    <source>
        <dbReference type="EMBL" id="GHC43989.1"/>
    </source>
</evidence>
<dbReference type="GO" id="GO:0008270">
    <property type="term" value="F:zinc ion binding"/>
    <property type="evidence" value="ECO:0007669"/>
    <property type="project" value="InterPro"/>
</dbReference>
<keyword evidence="3" id="KW-1185">Reference proteome</keyword>
<dbReference type="PANTHER" id="PTHR33877:SF2">
    <property type="entry name" value="OS07G0170200 PROTEIN"/>
    <property type="match status" value="1"/>
</dbReference>
<name>A0A918TDV6_9RHOB</name>
<sequence length="216" mass="24752">MPDIVCFTGENPECDVTGCDILLDGDFRTSFVREPAALKHYPALVLNADYRPLSYYPLSLWPWQEAIKAAVLDRVQIIAEYDHVVRSQRAEFRIPSVVVLKDYVKPQKRVAFTRFNLFLRDEFCCQYCGAKGDLTFDHVVPRSRGGVTSWENVVAACSPCNLKKANKSLKHSGLHLNRVPRAPNAEEMQAHGRRFPPNHLHESWMDFLYWDAELDA</sequence>
<comment type="caution">
    <text evidence="2">The sequence shown here is derived from an EMBL/GenBank/DDBJ whole genome shotgun (WGS) entry which is preliminary data.</text>
</comment>
<keyword evidence="2" id="KW-0255">Endonuclease</keyword>
<organism evidence="2 3">
    <name type="scientific">Neogemmobacter tilapiae</name>
    <dbReference type="NCBI Taxonomy" id="875041"/>
    <lineage>
        <taxon>Bacteria</taxon>
        <taxon>Pseudomonadati</taxon>
        <taxon>Pseudomonadota</taxon>
        <taxon>Alphaproteobacteria</taxon>
        <taxon>Rhodobacterales</taxon>
        <taxon>Paracoccaceae</taxon>
        <taxon>Neogemmobacter</taxon>
    </lineage>
</organism>
<dbReference type="AlphaFoldDB" id="A0A918TDV6"/>
<dbReference type="GO" id="GO:0003676">
    <property type="term" value="F:nucleic acid binding"/>
    <property type="evidence" value="ECO:0007669"/>
    <property type="project" value="InterPro"/>
</dbReference>
<gene>
    <name evidence="2" type="ORF">GCM10007315_01390</name>
</gene>
<dbReference type="CDD" id="cd00085">
    <property type="entry name" value="HNHc"/>
    <property type="match status" value="1"/>
</dbReference>
<dbReference type="PANTHER" id="PTHR33877">
    <property type="entry name" value="SLL1193 PROTEIN"/>
    <property type="match status" value="1"/>
</dbReference>
<dbReference type="InterPro" id="IPR052892">
    <property type="entry name" value="NA-targeting_endonuclease"/>
</dbReference>
<dbReference type="SMART" id="SM00507">
    <property type="entry name" value="HNHc"/>
    <property type="match status" value="1"/>
</dbReference>
<dbReference type="GO" id="GO:0004519">
    <property type="term" value="F:endonuclease activity"/>
    <property type="evidence" value="ECO:0007669"/>
    <property type="project" value="UniProtKB-KW"/>
</dbReference>
<accession>A0A918TDV6</accession>
<dbReference type="InterPro" id="IPR002711">
    <property type="entry name" value="HNH"/>
</dbReference>
<evidence type="ECO:0000313" key="3">
    <source>
        <dbReference type="Proteomes" id="UP000638981"/>
    </source>
</evidence>
<dbReference type="EMBL" id="BMYJ01000001">
    <property type="protein sequence ID" value="GHC43989.1"/>
    <property type="molecule type" value="Genomic_DNA"/>
</dbReference>